<accession>A0A699ZM51</accession>
<evidence type="ECO:0000313" key="2">
    <source>
        <dbReference type="EMBL" id="GFH23115.1"/>
    </source>
</evidence>
<sequence>MLLCELVALQDELQELQQQEVERQQHSVARRMHRRREKRQHDQARGALQ</sequence>
<dbReference type="Proteomes" id="UP000485058">
    <property type="component" value="Unassembled WGS sequence"/>
</dbReference>
<organism evidence="2 3">
    <name type="scientific">Haematococcus lacustris</name>
    <name type="common">Green alga</name>
    <name type="synonym">Haematococcus pluvialis</name>
    <dbReference type="NCBI Taxonomy" id="44745"/>
    <lineage>
        <taxon>Eukaryota</taxon>
        <taxon>Viridiplantae</taxon>
        <taxon>Chlorophyta</taxon>
        <taxon>core chlorophytes</taxon>
        <taxon>Chlorophyceae</taxon>
        <taxon>CS clade</taxon>
        <taxon>Chlamydomonadales</taxon>
        <taxon>Haematococcaceae</taxon>
        <taxon>Haematococcus</taxon>
    </lineage>
</organism>
<feature type="compositionally biased region" description="Basic residues" evidence="1">
    <location>
        <begin position="28"/>
        <end position="38"/>
    </location>
</feature>
<keyword evidence="3" id="KW-1185">Reference proteome</keyword>
<reference evidence="2 3" key="1">
    <citation type="submission" date="2020-02" db="EMBL/GenBank/DDBJ databases">
        <title>Draft genome sequence of Haematococcus lacustris strain NIES-144.</title>
        <authorList>
            <person name="Morimoto D."/>
            <person name="Nakagawa S."/>
            <person name="Yoshida T."/>
            <person name="Sawayama S."/>
        </authorList>
    </citation>
    <scope>NUCLEOTIDE SEQUENCE [LARGE SCALE GENOMIC DNA]</scope>
    <source>
        <strain evidence="2 3">NIES-144</strain>
    </source>
</reference>
<comment type="caution">
    <text evidence="2">The sequence shown here is derived from an EMBL/GenBank/DDBJ whole genome shotgun (WGS) entry which is preliminary data.</text>
</comment>
<name>A0A699ZM51_HAELA</name>
<dbReference type="EMBL" id="BLLF01002196">
    <property type="protein sequence ID" value="GFH23115.1"/>
    <property type="molecule type" value="Genomic_DNA"/>
</dbReference>
<proteinExistence type="predicted"/>
<evidence type="ECO:0000256" key="1">
    <source>
        <dbReference type="SAM" id="MobiDB-lite"/>
    </source>
</evidence>
<protein>
    <submittedName>
        <fullName evidence="2">Uncharacterized protein</fullName>
    </submittedName>
</protein>
<feature type="compositionally biased region" description="Basic and acidic residues" evidence="1">
    <location>
        <begin position="39"/>
        <end position="49"/>
    </location>
</feature>
<evidence type="ECO:0000313" key="3">
    <source>
        <dbReference type="Proteomes" id="UP000485058"/>
    </source>
</evidence>
<gene>
    <name evidence="2" type="ORF">HaLaN_20677</name>
</gene>
<feature type="region of interest" description="Disordered" evidence="1">
    <location>
        <begin position="20"/>
        <end position="49"/>
    </location>
</feature>
<dbReference type="AlphaFoldDB" id="A0A699ZM51"/>